<evidence type="ECO:0000313" key="13">
    <source>
        <dbReference type="Proteomes" id="UP000239863"/>
    </source>
</evidence>
<comment type="similarity">
    <text evidence="8 9">Belongs to the adenylate kinase family.</text>
</comment>
<evidence type="ECO:0000256" key="3">
    <source>
        <dbReference type="ARBA" id="ARBA00022727"/>
    </source>
</evidence>
<dbReference type="GO" id="GO:0044209">
    <property type="term" value="P:AMP salvage"/>
    <property type="evidence" value="ECO:0007669"/>
    <property type="project" value="UniProtKB-UniRule"/>
</dbReference>
<comment type="caution">
    <text evidence="12">The sequence shown here is derived from an EMBL/GenBank/DDBJ whole genome shotgun (WGS) entry which is preliminary data.</text>
</comment>
<accession>A0A2S6FYM4</accession>
<dbReference type="GO" id="GO:0005524">
    <property type="term" value="F:ATP binding"/>
    <property type="evidence" value="ECO:0007669"/>
    <property type="project" value="UniProtKB-UniRule"/>
</dbReference>
<keyword evidence="1 8" id="KW-0808">Transferase</keyword>
<dbReference type="PROSITE" id="PS00113">
    <property type="entry name" value="ADENYLATE_KINASE"/>
    <property type="match status" value="1"/>
</dbReference>
<keyword evidence="7 8" id="KW-0067">ATP-binding</keyword>
<dbReference type="UniPathway" id="UPA00588">
    <property type="reaction ID" value="UER00649"/>
</dbReference>
<name>A0A2S6FYM4_9CLOT</name>
<dbReference type="Gene3D" id="3.40.50.300">
    <property type="entry name" value="P-loop containing nucleotide triphosphate hydrolases"/>
    <property type="match status" value="1"/>
</dbReference>
<dbReference type="InterPro" id="IPR006259">
    <property type="entry name" value="Adenyl_kin_sub"/>
</dbReference>
<dbReference type="EMBL" id="PTIS01000006">
    <property type="protein sequence ID" value="PPK48550.1"/>
    <property type="molecule type" value="Genomic_DNA"/>
</dbReference>
<evidence type="ECO:0000256" key="5">
    <source>
        <dbReference type="ARBA" id="ARBA00022777"/>
    </source>
</evidence>
<dbReference type="PRINTS" id="PR00094">
    <property type="entry name" value="ADENYLTKNASE"/>
</dbReference>
<feature type="region of interest" description="LID" evidence="8">
    <location>
        <begin position="129"/>
        <end position="166"/>
    </location>
</feature>
<dbReference type="InterPro" id="IPR000850">
    <property type="entry name" value="Adenylat/UMP-CMP_kin"/>
</dbReference>
<comment type="subcellular location">
    <subcellularLocation>
        <location evidence="8 10">Cytoplasm</location>
    </subcellularLocation>
</comment>
<evidence type="ECO:0000259" key="11">
    <source>
        <dbReference type="Pfam" id="PF05191"/>
    </source>
</evidence>
<dbReference type="NCBIfam" id="TIGR01351">
    <property type="entry name" value="adk"/>
    <property type="match status" value="1"/>
</dbReference>
<dbReference type="GO" id="GO:0005737">
    <property type="term" value="C:cytoplasm"/>
    <property type="evidence" value="ECO:0007669"/>
    <property type="project" value="UniProtKB-SubCell"/>
</dbReference>
<keyword evidence="8" id="KW-0963">Cytoplasm</keyword>
<organism evidence="12 13">
    <name type="scientific">Clostridium algidicarnis DSM 15099</name>
    <dbReference type="NCBI Taxonomy" id="1121295"/>
    <lineage>
        <taxon>Bacteria</taxon>
        <taxon>Bacillati</taxon>
        <taxon>Bacillota</taxon>
        <taxon>Clostridia</taxon>
        <taxon>Eubacteriales</taxon>
        <taxon>Clostridiaceae</taxon>
        <taxon>Clostridium</taxon>
    </lineage>
</organism>
<evidence type="ECO:0000256" key="8">
    <source>
        <dbReference type="HAMAP-Rule" id="MF_00235"/>
    </source>
</evidence>
<evidence type="ECO:0000256" key="4">
    <source>
        <dbReference type="ARBA" id="ARBA00022741"/>
    </source>
</evidence>
<feature type="binding site" evidence="8">
    <location>
        <position position="95"/>
    </location>
    <ligand>
        <name>AMP</name>
        <dbReference type="ChEBI" id="CHEBI:456215"/>
    </ligand>
</feature>
<feature type="binding site" evidence="8">
    <location>
        <position position="130"/>
    </location>
    <ligand>
        <name>ATP</name>
        <dbReference type="ChEBI" id="CHEBI:30616"/>
    </ligand>
</feature>
<feature type="binding site" evidence="8">
    <location>
        <begin position="88"/>
        <end position="91"/>
    </location>
    <ligand>
        <name>AMP</name>
        <dbReference type="ChEBI" id="CHEBI:456215"/>
    </ligand>
</feature>
<dbReference type="InterPro" id="IPR027417">
    <property type="entry name" value="P-loop_NTPase"/>
</dbReference>
<dbReference type="EC" id="2.7.4.3" evidence="8 10"/>
<dbReference type="NCBIfam" id="NF011100">
    <property type="entry name" value="PRK14527.1"/>
    <property type="match status" value="1"/>
</dbReference>
<feature type="binding site" evidence="8">
    <location>
        <begin position="60"/>
        <end position="62"/>
    </location>
    <ligand>
        <name>AMP</name>
        <dbReference type="ChEBI" id="CHEBI:456215"/>
    </ligand>
</feature>
<evidence type="ECO:0000256" key="9">
    <source>
        <dbReference type="RuleBase" id="RU003330"/>
    </source>
</evidence>
<feature type="binding site" evidence="8">
    <location>
        <position position="153"/>
    </location>
    <ligand>
        <name>Zn(2+)</name>
        <dbReference type="ChEBI" id="CHEBI:29105"/>
        <note>structural</note>
    </ligand>
</feature>
<dbReference type="InterPro" id="IPR007862">
    <property type="entry name" value="Adenylate_kinase_lid-dom"/>
</dbReference>
<dbReference type="HAMAP" id="MF_00235">
    <property type="entry name" value="Adenylate_kinase_Adk"/>
    <property type="match status" value="1"/>
</dbReference>
<dbReference type="NCBIfam" id="NF001381">
    <property type="entry name" value="PRK00279.1-3"/>
    <property type="match status" value="1"/>
</dbReference>
<dbReference type="GO" id="GO:0008270">
    <property type="term" value="F:zinc ion binding"/>
    <property type="evidence" value="ECO:0007669"/>
    <property type="project" value="UniProtKB-UniRule"/>
</dbReference>
<feature type="binding site" evidence="8">
    <location>
        <position position="39"/>
    </location>
    <ligand>
        <name>AMP</name>
        <dbReference type="ChEBI" id="CHEBI:456215"/>
    </ligand>
</feature>
<dbReference type="NCBIfam" id="NF001380">
    <property type="entry name" value="PRK00279.1-2"/>
    <property type="match status" value="1"/>
</dbReference>
<evidence type="ECO:0000256" key="1">
    <source>
        <dbReference type="ARBA" id="ARBA00022679"/>
    </source>
</evidence>
<feature type="binding site" evidence="8">
    <location>
        <begin position="13"/>
        <end position="18"/>
    </location>
    <ligand>
        <name>ATP</name>
        <dbReference type="ChEBI" id="CHEBI:30616"/>
    </ligand>
</feature>
<dbReference type="Proteomes" id="UP000239863">
    <property type="component" value="Unassembled WGS sequence"/>
</dbReference>
<dbReference type="GO" id="GO:0004017">
    <property type="term" value="F:AMP kinase activity"/>
    <property type="evidence" value="ECO:0007669"/>
    <property type="project" value="UniProtKB-UniRule"/>
</dbReference>
<dbReference type="Pfam" id="PF05191">
    <property type="entry name" value="ADK_lid"/>
    <property type="match status" value="1"/>
</dbReference>
<dbReference type="InterPro" id="IPR033690">
    <property type="entry name" value="Adenylat_kinase_CS"/>
</dbReference>
<feature type="binding site" evidence="8">
    <location>
        <position position="136"/>
    </location>
    <ligand>
        <name>Zn(2+)</name>
        <dbReference type="ChEBI" id="CHEBI:29105"/>
        <note>structural</note>
    </ligand>
</feature>
<dbReference type="AlphaFoldDB" id="A0A2S6FYM4"/>
<proteinExistence type="inferred from homology"/>
<dbReference type="FunFam" id="3.40.50.300:FF:000106">
    <property type="entry name" value="Adenylate kinase mitochondrial"/>
    <property type="match status" value="1"/>
</dbReference>
<evidence type="ECO:0000256" key="7">
    <source>
        <dbReference type="ARBA" id="ARBA00022840"/>
    </source>
</evidence>
<gene>
    <name evidence="8" type="primary">adk</name>
    <name evidence="12" type="ORF">BD821_10672</name>
</gene>
<dbReference type="CDD" id="cd01428">
    <property type="entry name" value="ADK"/>
    <property type="match status" value="1"/>
</dbReference>
<protein>
    <recommendedName>
        <fullName evidence="8 10">Adenylate kinase</fullName>
        <shortName evidence="8">AK</shortName>
        <ecNumber evidence="8 10">2.7.4.3</ecNumber>
    </recommendedName>
    <alternativeName>
        <fullName evidence="8">ATP-AMP transphosphorylase</fullName>
    </alternativeName>
    <alternativeName>
        <fullName evidence="8">ATP:AMP phosphotransferase</fullName>
    </alternativeName>
    <alternativeName>
        <fullName evidence="8">Adenylate monophosphate kinase</fullName>
    </alternativeName>
</protein>
<evidence type="ECO:0000313" key="12">
    <source>
        <dbReference type="EMBL" id="PPK48550.1"/>
    </source>
</evidence>
<feature type="binding site" evidence="8">
    <location>
        <begin position="139"/>
        <end position="140"/>
    </location>
    <ligand>
        <name>ATP</name>
        <dbReference type="ChEBI" id="CHEBI:30616"/>
    </ligand>
</feature>
<comment type="pathway">
    <text evidence="8">Purine metabolism; AMP biosynthesis via salvage pathway; AMP from ADP: step 1/1.</text>
</comment>
<keyword evidence="3 8" id="KW-0545">Nucleotide biosynthesis</keyword>
<keyword evidence="4 8" id="KW-0547">Nucleotide-binding</keyword>
<feature type="region of interest" description="NMP" evidence="8">
    <location>
        <begin position="33"/>
        <end position="62"/>
    </location>
</feature>
<feature type="binding site" evidence="8">
    <location>
        <position position="34"/>
    </location>
    <ligand>
        <name>AMP</name>
        <dbReference type="ChEBI" id="CHEBI:456215"/>
    </ligand>
</feature>
<feature type="binding site" evidence="8">
    <location>
        <position position="202"/>
    </location>
    <ligand>
        <name>ATP</name>
        <dbReference type="ChEBI" id="CHEBI:30616"/>
    </ligand>
</feature>
<feature type="domain" description="Adenylate kinase active site lid" evidence="11">
    <location>
        <begin position="130"/>
        <end position="165"/>
    </location>
</feature>
<evidence type="ECO:0000256" key="10">
    <source>
        <dbReference type="RuleBase" id="RU003331"/>
    </source>
</evidence>
<comment type="function">
    <text evidence="8">Catalyzes the reversible transfer of the terminal phosphate group between ATP and AMP. Plays an important role in cellular energy homeostasis and in adenine nucleotide metabolism.</text>
</comment>
<feature type="binding site" evidence="8">
    <location>
        <position position="133"/>
    </location>
    <ligand>
        <name>Zn(2+)</name>
        <dbReference type="ChEBI" id="CHEBI:29105"/>
        <note>structural</note>
    </ligand>
</feature>
<sequence length="223" mass="24900">MMPVKIVLLGPPGAGKGTQAKSISNRYSIPHISTGDIFRKNISENTPLGIEAKKHIDKGHLVPDDLTIDIVKDRLREEDCDKGYLLDGFPRTVTQAEALECFLNSRDEKLNTALLIDVPRDFILERMTGRRVCPACGASYHIKFNPPTIDGRCDICGTDIIQRKDDVESTVSERLDVYDEQTQPLINYYKSEGLLSIVDGTKAINVVFEEICNILGSNKNDNY</sequence>
<feature type="binding site" evidence="8">
    <location>
        <position position="163"/>
    </location>
    <ligand>
        <name>AMP</name>
        <dbReference type="ChEBI" id="CHEBI:456215"/>
    </ligand>
</feature>
<evidence type="ECO:0000256" key="2">
    <source>
        <dbReference type="ARBA" id="ARBA00022723"/>
    </source>
</evidence>
<evidence type="ECO:0000256" key="6">
    <source>
        <dbReference type="ARBA" id="ARBA00022833"/>
    </source>
</evidence>
<feature type="binding site" evidence="8">
    <location>
        <position position="156"/>
    </location>
    <ligand>
        <name>Zn(2+)</name>
        <dbReference type="ChEBI" id="CHEBI:29105"/>
        <note>structural</note>
    </ligand>
</feature>
<comment type="catalytic activity">
    <reaction evidence="8 10">
        <text>AMP + ATP = 2 ADP</text>
        <dbReference type="Rhea" id="RHEA:12973"/>
        <dbReference type="ChEBI" id="CHEBI:30616"/>
        <dbReference type="ChEBI" id="CHEBI:456215"/>
        <dbReference type="ChEBI" id="CHEBI:456216"/>
        <dbReference type="EC" id="2.7.4.3"/>
    </reaction>
</comment>
<comment type="subunit">
    <text evidence="8 10">Monomer.</text>
</comment>
<keyword evidence="6 8" id="KW-0862">Zinc</keyword>
<comment type="domain">
    <text evidence="8">Consists of three domains, a large central CORE domain and two small peripheral domains, NMPbind and LID, which undergo movements during catalysis. The LID domain closes over the site of phosphoryl transfer upon ATP binding. Assembling and dissambling the active center during each catalytic cycle provides an effective means to prevent ATP hydrolysis. Some bacteria have evolved a zinc-coordinating structure that stabilizes the LID domain.</text>
</comment>
<keyword evidence="2 8" id="KW-0479">Metal-binding</keyword>
<dbReference type="Pfam" id="PF00406">
    <property type="entry name" value="ADK"/>
    <property type="match status" value="1"/>
</dbReference>
<dbReference type="SUPFAM" id="SSF52540">
    <property type="entry name" value="P-loop containing nucleoside triphosphate hydrolases"/>
    <property type="match status" value="1"/>
</dbReference>
<dbReference type="STRING" id="37659.GCA_000703125_00692"/>
<reference evidence="12 13" key="1">
    <citation type="submission" date="2018-02" db="EMBL/GenBank/DDBJ databases">
        <title>Genomic Encyclopedia of Archaeal and Bacterial Type Strains, Phase II (KMG-II): from individual species to whole genera.</title>
        <authorList>
            <person name="Goeker M."/>
        </authorList>
    </citation>
    <scope>NUCLEOTIDE SEQUENCE [LARGE SCALE GENOMIC DNA]</scope>
    <source>
        <strain evidence="12 13">DSM 15099</strain>
    </source>
</reference>
<keyword evidence="5 8" id="KW-0418">Kinase</keyword>
<feature type="binding site" evidence="8">
    <location>
        <position position="174"/>
    </location>
    <ligand>
        <name>AMP</name>
        <dbReference type="ChEBI" id="CHEBI:456215"/>
    </ligand>
</feature>
<dbReference type="PANTHER" id="PTHR23359">
    <property type="entry name" value="NUCLEOTIDE KINASE"/>
    <property type="match status" value="1"/>
</dbReference>